<dbReference type="Proteomes" id="UP000008144">
    <property type="component" value="Chromosome 12"/>
</dbReference>
<evidence type="ECO:0000256" key="2">
    <source>
        <dbReference type="SAM" id="Phobius"/>
    </source>
</evidence>
<feature type="transmembrane region" description="Helical" evidence="2">
    <location>
        <begin position="6"/>
        <end position="23"/>
    </location>
</feature>
<dbReference type="AlphaFoldDB" id="F6S3I9"/>
<protein>
    <submittedName>
        <fullName evidence="3">Uncharacterized protein</fullName>
    </submittedName>
</protein>
<proteinExistence type="predicted"/>
<dbReference type="HOGENOM" id="CLU_1864419_0_0_1"/>
<name>F6S3I9_CIOIN</name>
<reference evidence="3" key="2">
    <citation type="journal article" date="2008" name="Genome Biol.">
        <title>Improved genome assembly and evidence-based global gene model set for the chordate Ciona intestinalis: new insight into intron and operon populations.</title>
        <authorList>
            <person name="Satou Y."/>
            <person name="Mineta K."/>
            <person name="Ogasawara M."/>
            <person name="Sasakura Y."/>
            <person name="Shoguchi E."/>
            <person name="Ueno K."/>
            <person name="Yamada L."/>
            <person name="Matsumoto J."/>
            <person name="Wasserscheid J."/>
            <person name="Dewar K."/>
            <person name="Wiley G.B."/>
            <person name="Macmil S.L."/>
            <person name="Roe B.A."/>
            <person name="Zeller R.W."/>
            <person name="Hastings K.E."/>
            <person name="Lemaire P."/>
            <person name="Lindquist E."/>
            <person name="Endo T."/>
            <person name="Hotta K."/>
            <person name="Inaba K."/>
        </authorList>
    </citation>
    <scope>NUCLEOTIDE SEQUENCE [LARGE SCALE GENOMIC DNA]</scope>
    <source>
        <strain evidence="3">wild type</strain>
    </source>
</reference>
<keyword evidence="2" id="KW-0472">Membrane</keyword>
<reference evidence="4" key="1">
    <citation type="journal article" date="2002" name="Science">
        <title>The draft genome of Ciona intestinalis: insights into chordate and vertebrate origins.</title>
        <authorList>
            <person name="Dehal P."/>
            <person name="Satou Y."/>
            <person name="Campbell R.K."/>
            <person name="Chapman J."/>
            <person name="Degnan B."/>
            <person name="De Tomaso A."/>
            <person name="Davidson B."/>
            <person name="Di Gregorio A."/>
            <person name="Gelpke M."/>
            <person name="Goodstein D.M."/>
            <person name="Harafuji N."/>
            <person name="Hastings K.E."/>
            <person name="Ho I."/>
            <person name="Hotta K."/>
            <person name="Huang W."/>
            <person name="Kawashima T."/>
            <person name="Lemaire P."/>
            <person name="Martinez D."/>
            <person name="Meinertzhagen I.A."/>
            <person name="Necula S."/>
            <person name="Nonaka M."/>
            <person name="Putnam N."/>
            <person name="Rash S."/>
            <person name="Saiga H."/>
            <person name="Satake M."/>
            <person name="Terry A."/>
            <person name="Yamada L."/>
            <person name="Wang H.G."/>
            <person name="Awazu S."/>
            <person name="Azumi K."/>
            <person name="Boore J."/>
            <person name="Branno M."/>
            <person name="Chin-Bow S."/>
            <person name="DeSantis R."/>
            <person name="Doyle S."/>
            <person name="Francino P."/>
            <person name="Keys D.N."/>
            <person name="Haga S."/>
            <person name="Hayashi H."/>
            <person name="Hino K."/>
            <person name="Imai K.S."/>
            <person name="Inaba K."/>
            <person name="Kano S."/>
            <person name="Kobayashi K."/>
            <person name="Kobayashi M."/>
            <person name="Lee B.I."/>
            <person name="Makabe K.W."/>
            <person name="Manohar C."/>
            <person name="Matassi G."/>
            <person name="Medina M."/>
            <person name="Mochizuki Y."/>
            <person name="Mount S."/>
            <person name="Morishita T."/>
            <person name="Miura S."/>
            <person name="Nakayama A."/>
            <person name="Nishizaka S."/>
            <person name="Nomoto H."/>
            <person name="Ohta F."/>
            <person name="Oishi K."/>
            <person name="Rigoutsos I."/>
            <person name="Sano M."/>
            <person name="Sasaki A."/>
            <person name="Sasakura Y."/>
            <person name="Shoguchi E."/>
            <person name="Shin-i T."/>
            <person name="Spagnuolo A."/>
            <person name="Stainier D."/>
            <person name="Suzuki M.M."/>
            <person name="Tassy O."/>
            <person name="Takatori N."/>
            <person name="Tokuoka M."/>
            <person name="Yagi K."/>
            <person name="Yoshizaki F."/>
            <person name="Wada S."/>
            <person name="Zhang C."/>
            <person name="Hyatt P.D."/>
            <person name="Larimer F."/>
            <person name="Detter C."/>
            <person name="Doggett N."/>
            <person name="Glavina T."/>
            <person name="Hawkins T."/>
            <person name="Richardson P."/>
            <person name="Lucas S."/>
            <person name="Kohara Y."/>
            <person name="Levine M."/>
            <person name="Satoh N."/>
            <person name="Rokhsar D.S."/>
        </authorList>
    </citation>
    <scope>NUCLEOTIDE SEQUENCE [LARGE SCALE GENOMIC DNA]</scope>
</reference>
<accession>F6S3I9</accession>
<keyword evidence="4" id="KW-1185">Reference proteome</keyword>
<feature type="region of interest" description="Disordered" evidence="1">
    <location>
        <begin position="117"/>
        <end position="137"/>
    </location>
</feature>
<dbReference type="EMBL" id="EAAA01000946">
    <property type="status" value="NOT_ANNOTATED_CDS"/>
    <property type="molecule type" value="Genomic_DNA"/>
</dbReference>
<dbReference type="InParanoid" id="F6S3I9"/>
<evidence type="ECO:0000256" key="1">
    <source>
        <dbReference type="SAM" id="MobiDB-lite"/>
    </source>
</evidence>
<dbReference type="Ensembl" id="ENSCINT00000006546.3">
    <property type="protein sequence ID" value="ENSCINP00000006546.3"/>
    <property type="gene ID" value="ENSCING00000003207.3"/>
</dbReference>
<reference evidence="3" key="3">
    <citation type="submission" date="2025-08" db="UniProtKB">
        <authorList>
            <consortium name="Ensembl"/>
        </authorList>
    </citation>
    <scope>IDENTIFICATION</scope>
</reference>
<reference evidence="3" key="4">
    <citation type="submission" date="2025-09" db="UniProtKB">
        <authorList>
            <consortium name="Ensembl"/>
        </authorList>
    </citation>
    <scope>IDENTIFICATION</scope>
</reference>
<sequence>MWYFWMGMSLVFVIVIVVLKECYKMMKKVCNKTPVQLQTETVTTARPNAQDNPAFQKPMSDAPPSYQDLQHLYGDILYPQSNYEDDTLGPPPAYPGLQTQDTRCPIISQLTIQTENNQRIPNSITENVSNSNRTNLT</sequence>
<evidence type="ECO:0000313" key="4">
    <source>
        <dbReference type="Proteomes" id="UP000008144"/>
    </source>
</evidence>
<evidence type="ECO:0000313" key="3">
    <source>
        <dbReference type="Ensembl" id="ENSCINP00000006546.3"/>
    </source>
</evidence>
<keyword evidence="2" id="KW-0812">Transmembrane</keyword>
<dbReference type="GeneTree" id="ENSGT00730000114123"/>
<organism evidence="3 4">
    <name type="scientific">Ciona intestinalis</name>
    <name type="common">Transparent sea squirt</name>
    <name type="synonym">Ascidia intestinalis</name>
    <dbReference type="NCBI Taxonomy" id="7719"/>
    <lineage>
        <taxon>Eukaryota</taxon>
        <taxon>Metazoa</taxon>
        <taxon>Chordata</taxon>
        <taxon>Tunicata</taxon>
        <taxon>Ascidiacea</taxon>
        <taxon>Phlebobranchia</taxon>
        <taxon>Cionidae</taxon>
        <taxon>Ciona</taxon>
    </lineage>
</organism>
<keyword evidence="2" id="KW-1133">Transmembrane helix</keyword>